<feature type="compositionally biased region" description="Basic and acidic residues" evidence="8">
    <location>
        <begin position="48"/>
        <end position="73"/>
    </location>
</feature>
<feature type="compositionally biased region" description="Polar residues" evidence="8">
    <location>
        <begin position="1258"/>
        <end position="1271"/>
    </location>
</feature>
<keyword evidence="7" id="KW-0131">Cell cycle</keyword>
<feature type="region of interest" description="Disordered" evidence="8">
    <location>
        <begin position="1248"/>
        <end position="1271"/>
    </location>
</feature>
<dbReference type="EMBL" id="JADGMS010000002">
    <property type="protein sequence ID" value="KAF9687219.1"/>
    <property type="molecule type" value="Genomic_DNA"/>
</dbReference>
<evidence type="ECO:0000256" key="5">
    <source>
        <dbReference type="ARBA" id="ARBA00022840"/>
    </source>
</evidence>
<evidence type="ECO:0000256" key="7">
    <source>
        <dbReference type="ARBA" id="ARBA00023306"/>
    </source>
</evidence>
<reference evidence="10 11" key="1">
    <citation type="submission" date="2020-10" db="EMBL/GenBank/DDBJ databases">
        <title>Plant Genome Project.</title>
        <authorList>
            <person name="Zhang R.-G."/>
        </authorList>
    </citation>
    <scope>NUCLEOTIDE SEQUENCE [LARGE SCALE GENOMIC DNA]</scope>
    <source>
        <strain evidence="10">FAFU-HL-1</strain>
        <tissue evidence="10">Leaf</tissue>
    </source>
</reference>
<keyword evidence="11" id="KW-1185">Reference proteome</keyword>
<dbReference type="SMART" id="SM00382">
    <property type="entry name" value="AAA"/>
    <property type="match status" value="1"/>
</dbReference>
<protein>
    <recommendedName>
        <fullName evidence="9">AAA+ ATPase domain-containing protein</fullName>
    </recommendedName>
</protein>
<dbReference type="InterPro" id="IPR004582">
    <property type="entry name" value="Checkpoint_prot_Rad17_Rad24"/>
</dbReference>
<keyword evidence="5" id="KW-0067">ATP-binding</keyword>
<dbReference type="Gene3D" id="3.40.50.300">
    <property type="entry name" value="P-loop containing nucleotide triphosphate hydrolases"/>
    <property type="match status" value="1"/>
</dbReference>
<keyword evidence="4" id="KW-0227">DNA damage</keyword>
<dbReference type="SUPFAM" id="SSF52540">
    <property type="entry name" value="P-loop containing nucleoside triphosphate hydrolases"/>
    <property type="match status" value="1"/>
</dbReference>
<dbReference type="FunFam" id="1.10.8.60:FF:000116">
    <property type="entry name" value="p-loop containing nucleoside triphosphate hydrolase superfamily protein"/>
    <property type="match status" value="1"/>
</dbReference>
<comment type="caution">
    <text evidence="10">The sequence shown here is derived from an EMBL/GenBank/DDBJ whole genome shotgun (WGS) entry which is preliminary data.</text>
</comment>
<dbReference type="PANTHER" id="PTHR12172">
    <property type="entry name" value="CELL CYCLE CHECKPOINT PROTEIN RAD17"/>
    <property type="match status" value="1"/>
</dbReference>
<feature type="compositionally biased region" description="Low complexity" evidence="8">
    <location>
        <begin position="1248"/>
        <end position="1257"/>
    </location>
</feature>
<evidence type="ECO:0000313" key="10">
    <source>
        <dbReference type="EMBL" id="KAF9687219.1"/>
    </source>
</evidence>
<accession>A0A835N6L2</accession>
<dbReference type="GO" id="GO:0033314">
    <property type="term" value="P:mitotic DNA replication checkpoint signaling"/>
    <property type="evidence" value="ECO:0007669"/>
    <property type="project" value="TreeGrafter"/>
</dbReference>
<evidence type="ECO:0000256" key="3">
    <source>
        <dbReference type="ARBA" id="ARBA00022741"/>
    </source>
</evidence>
<feature type="compositionally biased region" description="Polar residues" evidence="8">
    <location>
        <begin position="147"/>
        <end position="157"/>
    </location>
</feature>
<name>A0A835N6L2_9ROSI</name>
<sequence length="1371" mass="153606">MDVSADGGGPVAVVPAAEEIPQPEQRNVRRRLVQSTLFPPKSPETELISEKKLDKNCNGEEYRGDQNKKERMQRGKTTPQTRTPKKHKSPGTKSNCYQKREKECNVEDGNGEGEYEEYCGSQKKRTRIGKATSQSRTPKKSKEKSPMNFTPKMNGTSNGKGISYLVENQGVSPPIPNLRLEAKMAAEENSRMFAGRQIHPFFSSWKVSKRCDETTEVKSNYHLAPRKAKGIDTGPIHVFERGQGPRMKMKNVLGAIVCVSKFGRDDPRSLDWGDWIVCEKPFIDSICSLKGSFSSNFEGFIGLLDINDFPSSSHPPGISLLRDNASLDPCLCQQEFVCEAPAIVSSTSSDARVGCCQLAEDIQTDCEAVEVHFISASARKSDAKHQSDLLQERFGSSLASYLFYFLSHMLLACELMTSLQGVSSLICIICTITPVVHRFRFLWLKGTMERTAPMYISRTKQLDNRLWTDKYQPKKATEVCGNDESVKVLSNWLHSWQQRGNQACRDTYSGDAFDRQDADYNCVQSEIDSENNNKGASLKNVLLITGPTGSGKSAAIYACAKEEVFKVLEVNASDYRNGALVKQRYGEALESHFLHWSLKTHVEPQRNNITKFSSVLPDGKLKQDFYSKMGEVAPMLDEYNSPGAIEATVKIDSNDSTIACGQGQLKHLILFEDVDLAFTEDRGFVAAIQQIAEKAKGPVILTSNCENPVLPANLDRLEVCFVLPSEKELLQLAYMVCSAEKVNIQAHLLKQVVEYCQGDIRKTIMHLQFWFQGKKNRKLSPSREDQRLYGPLMFDPEVGHQVLPMMMPWEFPCQLSELVEKEITTSLSMMAENSVSLEVIKEDLEDKEMQNNIKTHNYGKDSTKTKKEAMLSQNCFDNYCNHFKIPYDAVCDVFNSPGTPVSLTPRLSRRKLNVVMSSDSEDEMVNDRVTLTTNRDTNYELILEADGGFPSHFLSTQPSTDMQLCSGAEKLDENHSQYPDIGINLHVKEACMSVDASCMPESTFAPETETNNRTEVSFSMVSSTRVADALEEVSMSNESKQNLFPDETDNIDKYVHDMLGSTCDAIAGLSHEVEDSQNEHVEALTREYQVMDEYSCMDSNKRSKTVEKSRSCMMTDLVRESWRKLCNSCPDLRHFVTSEVIDANGMMDLAYGMSNLISEAELLLSKHQTLDSLESSVVHSEVMDVSSWSDENLQMSSAIAQQGFCFYAKETANLGLKMGLDSEVDFTGEMLSTSSMIEVDNLARQNLSSKSSHSRLSTDMNQPERGTSSNSEMKSCLFDIIQSIIPSRSYMTMKGDAFYEYLSSLGHIARSEASRLSASIDKIKCRRTRASRNYLSYGSLMLSPEEVSLLGWSNIYPKNSSRSMDSTDKTL</sequence>
<comment type="subcellular location">
    <subcellularLocation>
        <location evidence="1">Nucleus</location>
    </subcellularLocation>
</comment>
<comment type="similarity">
    <text evidence="2">Belongs to the rad17/RAD24 family.</text>
</comment>
<keyword evidence="6" id="KW-0539">Nucleus</keyword>
<dbReference type="GO" id="GO:0003689">
    <property type="term" value="F:DNA clamp loader activity"/>
    <property type="evidence" value="ECO:0007669"/>
    <property type="project" value="TreeGrafter"/>
</dbReference>
<feature type="region of interest" description="Disordered" evidence="8">
    <location>
        <begin position="1"/>
        <end position="157"/>
    </location>
</feature>
<dbReference type="GO" id="GO:0005524">
    <property type="term" value="F:ATP binding"/>
    <property type="evidence" value="ECO:0007669"/>
    <property type="project" value="UniProtKB-KW"/>
</dbReference>
<dbReference type="GO" id="GO:0000077">
    <property type="term" value="P:DNA damage checkpoint signaling"/>
    <property type="evidence" value="ECO:0007669"/>
    <property type="project" value="TreeGrafter"/>
</dbReference>
<evidence type="ECO:0000256" key="2">
    <source>
        <dbReference type="ARBA" id="ARBA00006168"/>
    </source>
</evidence>
<evidence type="ECO:0000256" key="6">
    <source>
        <dbReference type="ARBA" id="ARBA00023242"/>
    </source>
</evidence>
<evidence type="ECO:0000256" key="8">
    <source>
        <dbReference type="SAM" id="MobiDB-lite"/>
    </source>
</evidence>
<dbReference type="Proteomes" id="UP000657918">
    <property type="component" value="Unassembled WGS sequence"/>
</dbReference>
<dbReference type="InterPro" id="IPR027417">
    <property type="entry name" value="P-loop_NTPase"/>
</dbReference>
<dbReference type="GO" id="GO:0005634">
    <property type="term" value="C:nucleus"/>
    <property type="evidence" value="ECO:0007669"/>
    <property type="project" value="UniProtKB-SubCell"/>
</dbReference>
<dbReference type="InterPro" id="IPR003593">
    <property type="entry name" value="AAA+_ATPase"/>
</dbReference>
<evidence type="ECO:0000256" key="1">
    <source>
        <dbReference type="ARBA" id="ARBA00004123"/>
    </source>
</evidence>
<evidence type="ECO:0000256" key="4">
    <source>
        <dbReference type="ARBA" id="ARBA00022763"/>
    </source>
</evidence>
<dbReference type="GO" id="GO:0003682">
    <property type="term" value="F:chromatin binding"/>
    <property type="evidence" value="ECO:0007669"/>
    <property type="project" value="TreeGrafter"/>
</dbReference>
<dbReference type="OrthoDB" id="9996895at2759"/>
<proteinExistence type="inferred from homology"/>
<evidence type="ECO:0000259" key="9">
    <source>
        <dbReference type="SMART" id="SM00382"/>
    </source>
</evidence>
<dbReference type="GO" id="GO:0006281">
    <property type="term" value="P:DNA repair"/>
    <property type="evidence" value="ECO:0007669"/>
    <property type="project" value="InterPro"/>
</dbReference>
<dbReference type="Gene3D" id="1.10.8.60">
    <property type="match status" value="1"/>
</dbReference>
<keyword evidence="3" id="KW-0547">Nucleotide-binding</keyword>
<evidence type="ECO:0000313" key="11">
    <source>
        <dbReference type="Proteomes" id="UP000657918"/>
    </source>
</evidence>
<feature type="domain" description="AAA+ ATPase" evidence="9">
    <location>
        <begin position="538"/>
        <end position="729"/>
    </location>
</feature>
<feature type="compositionally biased region" description="Gly residues" evidence="8">
    <location>
        <begin position="1"/>
        <end position="10"/>
    </location>
</feature>
<organism evidence="10 11">
    <name type="scientific">Salix dunnii</name>
    <dbReference type="NCBI Taxonomy" id="1413687"/>
    <lineage>
        <taxon>Eukaryota</taxon>
        <taxon>Viridiplantae</taxon>
        <taxon>Streptophyta</taxon>
        <taxon>Embryophyta</taxon>
        <taxon>Tracheophyta</taxon>
        <taxon>Spermatophyta</taxon>
        <taxon>Magnoliopsida</taxon>
        <taxon>eudicotyledons</taxon>
        <taxon>Gunneridae</taxon>
        <taxon>Pentapetalae</taxon>
        <taxon>rosids</taxon>
        <taxon>fabids</taxon>
        <taxon>Malpighiales</taxon>
        <taxon>Salicaceae</taxon>
        <taxon>Saliceae</taxon>
        <taxon>Salix</taxon>
    </lineage>
</organism>
<gene>
    <name evidence="10" type="ORF">SADUNF_Sadunf02G0070900</name>
</gene>
<dbReference type="PANTHER" id="PTHR12172:SF1">
    <property type="entry name" value="P-LOOP CONTAINING NUCLEOSIDE TRIPHOSPHATE HYDROLASES SUPERFAMILY PROTEIN"/>
    <property type="match status" value="1"/>
</dbReference>